<dbReference type="PROSITE" id="PS50181">
    <property type="entry name" value="FBOX"/>
    <property type="match status" value="1"/>
</dbReference>
<feature type="region of interest" description="Disordered" evidence="1">
    <location>
        <begin position="1"/>
        <end position="36"/>
    </location>
</feature>
<dbReference type="SUPFAM" id="SSF81383">
    <property type="entry name" value="F-box domain"/>
    <property type="match status" value="1"/>
</dbReference>
<dbReference type="SMART" id="SM00256">
    <property type="entry name" value="FBOX"/>
    <property type="match status" value="1"/>
</dbReference>
<evidence type="ECO:0000313" key="3">
    <source>
        <dbReference type="EMBL" id="KAJ3476776.1"/>
    </source>
</evidence>
<evidence type="ECO:0000259" key="2">
    <source>
        <dbReference type="PROSITE" id="PS50181"/>
    </source>
</evidence>
<feature type="compositionally biased region" description="Low complexity" evidence="1">
    <location>
        <begin position="10"/>
        <end position="26"/>
    </location>
</feature>
<name>A0AAD5Y8V1_9APHY</name>
<dbReference type="Pfam" id="PF00646">
    <property type="entry name" value="F-box"/>
    <property type="match status" value="1"/>
</dbReference>
<proteinExistence type="predicted"/>
<keyword evidence="4" id="KW-1185">Reference proteome</keyword>
<dbReference type="Proteomes" id="UP001212997">
    <property type="component" value="Unassembled WGS sequence"/>
</dbReference>
<protein>
    <recommendedName>
        <fullName evidence="2">F-box domain-containing protein</fullName>
    </recommendedName>
</protein>
<accession>A0AAD5Y8V1</accession>
<dbReference type="AlphaFoldDB" id="A0AAD5Y8V1"/>
<evidence type="ECO:0000256" key="1">
    <source>
        <dbReference type="SAM" id="MobiDB-lite"/>
    </source>
</evidence>
<dbReference type="InterPro" id="IPR001810">
    <property type="entry name" value="F-box_dom"/>
</dbReference>
<gene>
    <name evidence="3" type="ORF">NLI96_g10921</name>
</gene>
<comment type="caution">
    <text evidence="3">The sequence shown here is derived from an EMBL/GenBank/DDBJ whole genome shotgun (WGS) entry which is preliminary data.</text>
</comment>
<organism evidence="3 4">
    <name type="scientific">Meripilus lineatus</name>
    <dbReference type="NCBI Taxonomy" id="2056292"/>
    <lineage>
        <taxon>Eukaryota</taxon>
        <taxon>Fungi</taxon>
        <taxon>Dikarya</taxon>
        <taxon>Basidiomycota</taxon>
        <taxon>Agaricomycotina</taxon>
        <taxon>Agaricomycetes</taxon>
        <taxon>Polyporales</taxon>
        <taxon>Meripilaceae</taxon>
        <taxon>Meripilus</taxon>
    </lineage>
</organism>
<dbReference type="InterPro" id="IPR036047">
    <property type="entry name" value="F-box-like_dom_sf"/>
</dbReference>
<sequence>MRRSKRTRKSAASQAQQGEASGSNAGPSSAKTPVKRRRSLRGYLKDLPEMPLDILFEICCHLNPMDVLNLARTNKAFRALLMRKSNDSFWIAARRNIAHLPDCPPYLSEPAYANLVFGNYCHNCLRSNVRTIHWEFRARYCTHCRPTAMMGETHFFHGLPPYQGSNPVFPYMIDSSRRHSHRVASAADLNAIKQKWQVIKDTDERDAWIEEQRALTKQILDVWSNLLLSRSTFNPLTFHQHSNKCRTWETAKKAAREDELDEIKRVRFETIVEKLRALGDWDEELEIMEEQDWWPLTRHPLVRQSKPLTDAGWETIKEGMISGMESMRRARLREKRTLAMQDRFHNLHRASASFRTDAPGEFFPEDRDLASCEEFRTIIDVDSDLDIDIEHFEPLRPLIRDIVNRWKDEKTAIFVDHIRNKYELDKDVDVLSLAACFAFTCSTCSLTLSFPHVLSHTCYYRTVRIGERYDPDDYESCADLAMYAATWEPNEFATLANHVNPIISVCGLDTKKATQDDMDERNALLVCDSCPMPGIKAVMTWRTAVTHASKGHIAQIRPAKWRLASSEEEFSVLPLRTVSEAATRERIEQGACWYCTHCRYGSPYSRAEYLNDKASVISHIRERLVFVFSGSDNLTDFLR</sequence>
<dbReference type="EMBL" id="JANAWD010000668">
    <property type="protein sequence ID" value="KAJ3476776.1"/>
    <property type="molecule type" value="Genomic_DNA"/>
</dbReference>
<feature type="domain" description="F-box" evidence="2">
    <location>
        <begin position="44"/>
        <end position="93"/>
    </location>
</feature>
<evidence type="ECO:0000313" key="4">
    <source>
        <dbReference type="Proteomes" id="UP001212997"/>
    </source>
</evidence>
<reference evidence="3" key="1">
    <citation type="submission" date="2022-07" db="EMBL/GenBank/DDBJ databases">
        <title>Genome Sequence of Physisporinus lineatus.</title>
        <authorList>
            <person name="Buettner E."/>
        </authorList>
    </citation>
    <scope>NUCLEOTIDE SEQUENCE</scope>
    <source>
        <strain evidence="3">VT162</strain>
    </source>
</reference>